<dbReference type="GO" id="GO:0003690">
    <property type="term" value="F:double-stranded DNA binding"/>
    <property type="evidence" value="ECO:0007669"/>
    <property type="project" value="TreeGrafter"/>
</dbReference>
<dbReference type="InterPro" id="IPR036987">
    <property type="entry name" value="SRA-YDG_sf"/>
</dbReference>
<evidence type="ECO:0000313" key="5">
    <source>
        <dbReference type="EMBL" id="PRQ18357.1"/>
    </source>
</evidence>
<name>A0A2P6P8W8_ROSCH</name>
<dbReference type="PANTHER" id="PTHR45660">
    <property type="entry name" value="HISTONE-LYSINE N-METHYLTRANSFERASE SETMAR"/>
    <property type="match status" value="1"/>
</dbReference>
<protein>
    <submittedName>
        <fullName evidence="5">Putative methyltransferase</fullName>
        <ecNumber evidence="5">2.1.1.-</ecNumber>
    </submittedName>
</protein>
<dbReference type="InterPro" id="IPR003105">
    <property type="entry name" value="SRA_YDG"/>
</dbReference>
<dbReference type="InterPro" id="IPR015947">
    <property type="entry name" value="PUA-like_sf"/>
</dbReference>
<dbReference type="PROSITE" id="PS51015">
    <property type="entry name" value="YDG"/>
    <property type="match status" value="1"/>
</dbReference>
<dbReference type="GO" id="GO:0042054">
    <property type="term" value="F:histone methyltransferase activity"/>
    <property type="evidence" value="ECO:0007669"/>
    <property type="project" value="TreeGrafter"/>
</dbReference>
<evidence type="ECO:0000256" key="3">
    <source>
        <dbReference type="PROSITE-ProRule" id="PRU00358"/>
    </source>
</evidence>
<dbReference type="GO" id="GO:0005634">
    <property type="term" value="C:nucleus"/>
    <property type="evidence" value="ECO:0007669"/>
    <property type="project" value="UniProtKB-SubCell"/>
</dbReference>
<dbReference type="Gramene" id="PRQ18357">
    <property type="protein sequence ID" value="PRQ18357"/>
    <property type="gene ID" value="RchiOBHm_Chr7g0205121"/>
</dbReference>
<dbReference type="Pfam" id="PF02182">
    <property type="entry name" value="SAD_SRA"/>
    <property type="match status" value="1"/>
</dbReference>
<dbReference type="EMBL" id="PDCK01000045">
    <property type="protein sequence ID" value="PRQ18357.1"/>
    <property type="molecule type" value="Genomic_DNA"/>
</dbReference>
<keyword evidence="6" id="KW-1185">Reference proteome</keyword>
<dbReference type="PANTHER" id="PTHR45660:SF46">
    <property type="entry name" value="HISTONE-LYSINE N-METHYLTRANSFERASE, H3 LYSINE-9 SPECIFIC SUVH6"/>
    <property type="match status" value="1"/>
</dbReference>
<organism evidence="5 6">
    <name type="scientific">Rosa chinensis</name>
    <name type="common">China rose</name>
    <dbReference type="NCBI Taxonomy" id="74649"/>
    <lineage>
        <taxon>Eukaryota</taxon>
        <taxon>Viridiplantae</taxon>
        <taxon>Streptophyta</taxon>
        <taxon>Embryophyta</taxon>
        <taxon>Tracheophyta</taxon>
        <taxon>Spermatophyta</taxon>
        <taxon>Magnoliopsida</taxon>
        <taxon>eudicotyledons</taxon>
        <taxon>Gunneridae</taxon>
        <taxon>Pentapetalae</taxon>
        <taxon>rosids</taxon>
        <taxon>fabids</taxon>
        <taxon>Rosales</taxon>
        <taxon>Rosaceae</taxon>
        <taxon>Rosoideae</taxon>
        <taxon>Rosoideae incertae sedis</taxon>
        <taxon>Rosa</taxon>
    </lineage>
</organism>
<accession>A0A2P6P8W8</accession>
<evidence type="ECO:0000256" key="2">
    <source>
        <dbReference type="ARBA" id="ARBA00023242"/>
    </source>
</evidence>
<dbReference type="GO" id="GO:0032259">
    <property type="term" value="P:methylation"/>
    <property type="evidence" value="ECO:0007669"/>
    <property type="project" value="UniProtKB-KW"/>
</dbReference>
<comment type="subcellular location">
    <subcellularLocation>
        <location evidence="1">Chromosome</location>
        <location evidence="1">Centromere</location>
    </subcellularLocation>
    <subcellularLocation>
        <location evidence="3">Nucleus</location>
    </subcellularLocation>
</comment>
<dbReference type="Gene3D" id="2.30.280.10">
    <property type="entry name" value="SRA-YDG"/>
    <property type="match status" value="1"/>
</dbReference>
<dbReference type="SUPFAM" id="SSF88697">
    <property type="entry name" value="PUA domain-like"/>
    <property type="match status" value="1"/>
</dbReference>
<dbReference type="STRING" id="74649.A0A2P6P8W8"/>
<sequence length="236" mass="26514">MGDKPSSSNTAKTNVKEPGVNLQNEEFLKECGHSIEMRKKVSGALRLFSVVFESLEDEKSEEGSASKRVDLKAANILKKEGRFVNTGKQIIGPVPGVEVGDEYKYRVELTIIGLHRQTRAGIDFVMHGGRILATSIVASGSYEDKICNEMSIIYTGQGGNYMLPRKKAYDQKLKGGNLALKNSLDEQNPIRLIHRLYSSDGQRKYVYKGLFVVTKCFRKRGTRGKLVWEFHLRLLL</sequence>
<dbReference type="EC" id="2.1.1.-" evidence="5"/>
<evidence type="ECO:0000256" key="1">
    <source>
        <dbReference type="ARBA" id="ARBA00004584"/>
    </source>
</evidence>
<comment type="caution">
    <text evidence="5">The sequence shown here is derived from an EMBL/GenBank/DDBJ whole genome shotgun (WGS) entry which is preliminary data.</text>
</comment>
<dbReference type="Proteomes" id="UP000238479">
    <property type="component" value="Chromosome 7"/>
</dbReference>
<keyword evidence="5" id="KW-0489">Methyltransferase</keyword>
<dbReference type="SMART" id="SM00466">
    <property type="entry name" value="SRA"/>
    <property type="match status" value="1"/>
</dbReference>
<dbReference type="GO" id="GO:0000775">
    <property type="term" value="C:chromosome, centromeric region"/>
    <property type="evidence" value="ECO:0007669"/>
    <property type="project" value="UniProtKB-SubCell"/>
</dbReference>
<evidence type="ECO:0000259" key="4">
    <source>
        <dbReference type="PROSITE" id="PS51015"/>
    </source>
</evidence>
<dbReference type="InterPro" id="IPR051357">
    <property type="entry name" value="H3K9_HMTase_SUVAR3-9"/>
</dbReference>
<dbReference type="OMA" id="EFRNSHQ"/>
<feature type="domain" description="YDG" evidence="4">
    <location>
        <begin position="92"/>
        <end position="234"/>
    </location>
</feature>
<proteinExistence type="predicted"/>
<reference evidence="5 6" key="1">
    <citation type="journal article" date="2018" name="Nat. Genet.">
        <title>The Rosa genome provides new insights in the design of modern roses.</title>
        <authorList>
            <person name="Bendahmane M."/>
        </authorList>
    </citation>
    <scope>NUCLEOTIDE SEQUENCE [LARGE SCALE GENOMIC DNA]</scope>
    <source>
        <strain evidence="6">cv. Old Blush</strain>
    </source>
</reference>
<evidence type="ECO:0000313" key="6">
    <source>
        <dbReference type="Proteomes" id="UP000238479"/>
    </source>
</evidence>
<keyword evidence="2 3" id="KW-0539">Nucleus</keyword>
<keyword evidence="5" id="KW-0808">Transferase</keyword>
<dbReference type="AlphaFoldDB" id="A0A2P6P8W8"/>
<gene>
    <name evidence="5" type="ORF">RchiOBHm_Chr7g0205121</name>
</gene>